<organism evidence="1 2">
    <name type="scientific">Bordetella genomosp. 12</name>
    <dbReference type="NCBI Taxonomy" id="463035"/>
    <lineage>
        <taxon>Bacteria</taxon>
        <taxon>Pseudomonadati</taxon>
        <taxon>Pseudomonadota</taxon>
        <taxon>Betaproteobacteria</taxon>
        <taxon>Burkholderiales</taxon>
        <taxon>Alcaligenaceae</taxon>
        <taxon>Bordetella</taxon>
    </lineage>
</organism>
<evidence type="ECO:0000313" key="1">
    <source>
        <dbReference type="EMBL" id="OZI71681.1"/>
    </source>
</evidence>
<accession>A0A261VD35</accession>
<dbReference type="EMBL" id="NEVU01000003">
    <property type="protein sequence ID" value="OZI71681.1"/>
    <property type="molecule type" value="Genomic_DNA"/>
</dbReference>
<comment type="caution">
    <text evidence="1">The sequence shown here is derived from an EMBL/GenBank/DDBJ whole genome shotgun (WGS) entry which is preliminary data.</text>
</comment>
<proteinExistence type="predicted"/>
<dbReference type="Gene3D" id="1.10.30.50">
    <property type="match status" value="1"/>
</dbReference>
<gene>
    <name evidence="1" type="ORF">CAL22_17950</name>
</gene>
<dbReference type="Proteomes" id="UP000216429">
    <property type="component" value="Unassembled WGS sequence"/>
</dbReference>
<keyword evidence="2" id="KW-1185">Reference proteome</keyword>
<evidence type="ECO:0000313" key="2">
    <source>
        <dbReference type="Proteomes" id="UP000216429"/>
    </source>
</evidence>
<protein>
    <recommendedName>
        <fullName evidence="3">HNH endonuclease</fullName>
    </recommendedName>
</protein>
<evidence type="ECO:0008006" key="3">
    <source>
        <dbReference type="Google" id="ProtNLM"/>
    </source>
</evidence>
<name>A0A261VD35_9BORD</name>
<reference evidence="2" key="1">
    <citation type="submission" date="2017-05" db="EMBL/GenBank/DDBJ databases">
        <title>Complete and WGS of Bordetella genogroups.</title>
        <authorList>
            <person name="Spilker T."/>
            <person name="Lipuma J."/>
        </authorList>
    </citation>
    <scope>NUCLEOTIDE SEQUENCE [LARGE SCALE GENOMIC DNA]</scope>
    <source>
        <strain evidence="2">AU6712</strain>
    </source>
</reference>
<dbReference type="AlphaFoldDB" id="A0A261VD35"/>
<sequence>MVKNVELRARLEAISSDIEKASEDYDLAAAAKSLYLTPLTTRVRTVVAEELVKVYTLRMVPKKAKGRPVYDQIMSIPVNGRCPFCGIGTVNTLDHYLPKTHFPALSVTPHNLVPACTWCQGEKMEYYPTRAGEQLLHPYFDDFDHDIWLAAEVVVGSPAAFRYRASPPVNWTLDEKARVASHLKELKLGSLFGSNAGSRLAEIRGRLVKLHDVGGADAVRAHLREELDSIEADQKNSWVAAMYRGAIASDWFCDGGFR</sequence>